<comment type="caution">
    <text evidence="2">The sequence shown here is derived from an EMBL/GenBank/DDBJ whole genome shotgun (WGS) entry which is preliminary data.</text>
</comment>
<keyword evidence="3" id="KW-1185">Reference proteome</keyword>
<proteinExistence type="predicted"/>
<dbReference type="Proteomes" id="UP000245609">
    <property type="component" value="Unassembled WGS sequence"/>
</dbReference>
<organism evidence="2 3">
    <name type="scientific">Smittium megazygosporum</name>
    <dbReference type="NCBI Taxonomy" id="133381"/>
    <lineage>
        <taxon>Eukaryota</taxon>
        <taxon>Fungi</taxon>
        <taxon>Fungi incertae sedis</taxon>
        <taxon>Zoopagomycota</taxon>
        <taxon>Kickxellomycotina</taxon>
        <taxon>Harpellomycetes</taxon>
        <taxon>Harpellales</taxon>
        <taxon>Legeriomycetaceae</taxon>
        <taxon>Smittium</taxon>
    </lineage>
</organism>
<gene>
    <name evidence="2" type="ORF">BB560_000421</name>
</gene>
<accession>A0A2T9ZKH6</accession>
<evidence type="ECO:0000313" key="3">
    <source>
        <dbReference type="Proteomes" id="UP000245609"/>
    </source>
</evidence>
<sequence>MNTHKPALGCHCQHSAPVGHGGKLHAPQNKPGNQTIQSRRTSSIPSHPSIDRVLRH</sequence>
<dbReference type="AlphaFoldDB" id="A0A2T9ZKH6"/>
<name>A0A2T9ZKH6_9FUNG</name>
<feature type="compositionally biased region" description="Polar residues" evidence="1">
    <location>
        <begin position="30"/>
        <end position="46"/>
    </location>
</feature>
<feature type="non-terminal residue" evidence="2">
    <location>
        <position position="56"/>
    </location>
</feature>
<evidence type="ECO:0000313" key="2">
    <source>
        <dbReference type="EMBL" id="PVV05062.1"/>
    </source>
</evidence>
<evidence type="ECO:0000256" key="1">
    <source>
        <dbReference type="SAM" id="MobiDB-lite"/>
    </source>
</evidence>
<feature type="region of interest" description="Disordered" evidence="1">
    <location>
        <begin position="14"/>
        <end position="56"/>
    </location>
</feature>
<protein>
    <submittedName>
        <fullName evidence="2">Uncharacterized protein</fullName>
    </submittedName>
</protein>
<dbReference type="EMBL" id="MBFS01000045">
    <property type="protein sequence ID" value="PVV05062.1"/>
    <property type="molecule type" value="Genomic_DNA"/>
</dbReference>
<reference evidence="2 3" key="1">
    <citation type="journal article" date="2018" name="MBio">
        <title>Comparative Genomics Reveals the Core Gene Toolbox for the Fungus-Insect Symbiosis.</title>
        <authorList>
            <person name="Wang Y."/>
            <person name="Stata M."/>
            <person name="Wang W."/>
            <person name="Stajich J.E."/>
            <person name="White M.M."/>
            <person name="Moncalvo J.M."/>
        </authorList>
    </citation>
    <scope>NUCLEOTIDE SEQUENCE [LARGE SCALE GENOMIC DNA]</scope>
    <source>
        <strain evidence="2 3">SC-DP-2</strain>
    </source>
</reference>